<evidence type="ECO:0000313" key="1">
    <source>
        <dbReference type="EMBL" id="MPC99957.1"/>
    </source>
</evidence>
<comment type="caution">
    <text evidence="1">The sequence shown here is derived from an EMBL/GenBank/DDBJ whole genome shotgun (WGS) entry which is preliminary data.</text>
</comment>
<dbReference type="Proteomes" id="UP000324222">
    <property type="component" value="Unassembled WGS sequence"/>
</dbReference>
<reference evidence="1 2" key="1">
    <citation type="submission" date="2019-05" db="EMBL/GenBank/DDBJ databases">
        <title>Another draft genome of Portunus trituberculatus and its Hox gene families provides insights of decapod evolution.</title>
        <authorList>
            <person name="Jeong J.-H."/>
            <person name="Song I."/>
            <person name="Kim S."/>
            <person name="Choi T."/>
            <person name="Kim D."/>
            <person name="Ryu S."/>
            <person name="Kim W."/>
        </authorList>
    </citation>
    <scope>NUCLEOTIDE SEQUENCE [LARGE SCALE GENOMIC DNA]</scope>
    <source>
        <tissue evidence="1">Muscle</tissue>
    </source>
</reference>
<sequence length="36" mass="4157">MIYQHLLGLCDLKGRREKLVAGYPANKMTLRVRIAK</sequence>
<keyword evidence="2" id="KW-1185">Reference proteome</keyword>
<name>A0A5B7K3Q6_PORTR</name>
<accession>A0A5B7K3Q6</accession>
<evidence type="ECO:0000313" key="2">
    <source>
        <dbReference type="Proteomes" id="UP000324222"/>
    </source>
</evidence>
<organism evidence="1 2">
    <name type="scientific">Portunus trituberculatus</name>
    <name type="common">Swimming crab</name>
    <name type="synonym">Neptunus trituberculatus</name>
    <dbReference type="NCBI Taxonomy" id="210409"/>
    <lineage>
        <taxon>Eukaryota</taxon>
        <taxon>Metazoa</taxon>
        <taxon>Ecdysozoa</taxon>
        <taxon>Arthropoda</taxon>
        <taxon>Crustacea</taxon>
        <taxon>Multicrustacea</taxon>
        <taxon>Malacostraca</taxon>
        <taxon>Eumalacostraca</taxon>
        <taxon>Eucarida</taxon>
        <taxon>Decapoda</taxon>
        <taxon>Pleocyemata</taxon>
        <taxon>Brachyura</taxon>
        <taxon>Eubrachyura</taxon>
        <taxon>Portunoidea</taxon>
        <taxon>Portunidae</taxon>
        <taxon>Portuninae</taxon>
        <taxon>Portunus</taxon>
    </lineage>
</organism>
<dbReference type="EMBL" id="VSRR010120684">
    <property type="protein sequence ID" value="MPC99957.1"/>
    <property type="molecule type" value="Genomic_DNA"/>
</dbReference>
<proteinExistence type="predicted"/>
<protein>
    <submittedName>
        <fullName evidence="1">Uncharacterized protein</fullName>
    </submittedName>
</protein>
<dbReference type="AlphaFoldDB" id="A0A5B7K3Q6"/>
<gene>
    <name evidence="1" type="ORF">E2C01_095404</name>
</gene>